<keyword evidence="2" id="KW-1185">Reference proteome</keyword>
<gene>
    <name evidence="1" type="ORF">MAXJ12_26868</name>
</gene>
<dbReference type="Proteomes" id="UP000003250">
    <property type="component" value="Unassembled WGS sequence"/>
</dbReference>
<dbReference type="EMBL" id="AHAM01000231">
    <property type="protein sequence ID" value="EHK54105.1"/>
    <property type="molecule type" value="Genomic_DNA"/>
</dbReference>
<dbReference type="RefSeq" id="WP_008838946.1">
    <property type="nucleotide sequence ID" value="NZ_AHAM01000231.1"/>
</dbReference>
<feature type="non-terminal residue" evidence="1">
    <location>
        <position position="1"/>
    </location>
</feature>
<sequence length="199" mass="20241">VFGDSGASVVFGGEVRHDNRDGTHFAGSVRLTIPLGGTERAGSDTGPEPAYAVSEGLRKRANERVRGDIGVRVDNVESGSSLSRRAINARTGQAFGFFFAADGENTLGLGTLGDPTTLDDAVERARLNPGLNDFVVALGGSGNLLTEGLTLQNGLTVIGGGQLVLVRLHPLSGGGTTTFGFGGSDGTIEGTDAATPVIS</sequence>
<feature type="non-terminal residue" evidence="1">
    <location>
        <position position="199"/>
    </location>
</feature>
<evidence type="ECO:0000313" key="1">
    <source>
        <dbReference type="EMBL" id="EHK54105.1"/>
    </source>
</evidence>
<name>H0HYT9_9HYPH</name>
<accession>H0HYT9</accession>
<organism evidence="1 2">
    <name type="scientific">Mesorhizobium alhagi CCNWXJ12-2</name>
    <dbReference type="NCBI Taxonomy" id="1107882"/>
    <lineage>
        <taxon>Bacteria</taxon>
        <taxon>Pseudomonadati</taxon>
        <taxon>Pseudomonadota</taxon>
        <taxon>Alphaproteobacteria</taxon>
        <taxon>Hyphomicrobiales</taxon>
        <taxon>Phyllobacteriaceae</taxon>
        <taxon>Allomesorhizobium</taxon>
    </lineage>
</organism>
<proteinExistence type="predicted"/>
<evidence type="ECO:0000313" key="2">
    <source>
        <dbReference type="Proteomes" id="UP000003250"/>
    </source>
</evidence>
<dbReference type="AlphaFoldDB" id="H0HYT9"/>
<reference evidence="1 2" key="1">
    <citation type="journal article" date="2012" name="J. Bacteriol.">
        <title>Draft Genome Sequence of Mesorhizobium alhagi CCNWXJ12-2T, a Novel Salt-Resistant Species Isolated from the Desert of Northwestern China.</title>
        <authorList>
            <person name="Zhou M."/>
            <person name="Chen W."/>
            <person name="Chen H."/>
            <person name="Wei G."/>
        </authorList>
    </citation>
    <scope>NUCLEOTIDE SEQUENCE [LARGE SCALE GENOMIC DNA]</scope>
    <source>
        <strain evidence="1 2">CCNWXJ12-2</strain>
    </source>
</reference>
<protein>
    <submittedName>
        <fullName evidence="1">Uncharacterized protein</fullName>
    </submittedName>
</protein>